<dbReference type="SUPFAM" id="SSF117281">
    <property type="entry name" value="Kelch motif"/>
    <property type="match status" value="1"/>
</dbReference>
<comment type="caution">
    <text evidence="2">The sequence shown here is derived from an EMBL/GenBank/DDBJ whole genome shotgun (WGS) entry which is preliminary data.</text>
</comment>
<accession>A0AAV9EJ52</accession>
<dbReference type="Pfam" id="PF01344">
    <property type="entry name" value="Kelch_1"/>
    <property type="match status" value="1"/>
</dbReference>
<sequence length="88" mass="9369">MRDSPPPMSTSDEPTNPSVSIGPTVSLLGGSLHGVVWLFDARVNRWSAGLLMASLRTRAAAGIVNGKIYAFGGWSMDEKPWAEVLEPG</sequence>
<keyword evidence="3" id="KW-1185">Reference proteome</keyword>
<feature type="compositionally biased region" description="Polar residues" evidence="1">
    <location>
        <begin position="9"/>
        <end position="21"/>
    </location>
</feature>
<name>A0AAV9EJ52_ACOCL</name>
<evidence type="ECO:0000256" key="1">
    <source>
        <dbReference type="SAM" id="MobiDB-lite"/>
    </source>
</evidence>
<feature type="region of interest" description="Disordered" evidence="1">
    <location>
        <begin position="1"/>
        <end position="21"/>
    </location>
</feature>
<organism evidence="2 3">
    <name type="scientific">Acorus calamus</name>
    <name type="common">Sweet flag</name>
    <dbReference type="NCBI Taxonomy" id="4465"/>
    <lineage>
        <taxon>Eukaryota</taxon>
        <taxon>Viridiplantae</taxon>
        <taxon>Streptophyta</taxon>
        <taxon>Embryophyta</taxon>
        <taxon>Tracheophyta</taxon>
        <taxon>Spermatophyta</taxon>
        <taxon>Magnoliopsida</taxon>
        <taxon>Liliopsida</taxon>
        <taxon>Acoraceae</taxon>
        <taxon>Acorus</taxon>
    </lineage>
</organism>
<dbReference type="Gene3D" id="2.120.10.80">
    <property type="entry name" value="Kelch-type beta propeller"/>
    <property type="match status" value="1"/>
</dbReference>
<evidence type="ECO:0000313" key="3">
    <source>
        <dbReference type="Proteomes" id="UP001180020"/>
    </source>
</evidence>
<gene>
    <name evidence="2" type="ORF">QJS10_CPA06g01765</name>
</gene>
<dbReference type="EMBL" id="JAUJYO010000006">
    <property type="protein sequence ID" value="KAK1313549.1"/>
    <property type="molecule type" value="Genomic_DNA"/>
</dbReference>
<dbReference type="InterPro" id="IPR015915">
    <property type="entry name" value="Kelch-typ_b-propeller"/>
</dbReference>
<reference evidence="2" key="1">
    <citation type="journal article" date="2023" name="Nat. Commun.">
        <title>Diploid and tetraploid genomes of Acorus and the evolution of monocots.</title>
        <authorList>
            <person name="Ma L."/>
            <person name="Liu K.W."/>
            <person name="Li Z."/>
            <person name="Hsiao Y.Y."/>
            <person name="Qi Y."/>
            <person name="Fu T."/>
            <person name="Tang G.D."/>
            <person name="Zhang D."/>
            <person name="Sun W.H."/>
            <person name="Liu D.K."/>
            <person name="Li Y."/>
            <person name="Chen G.Z."/>
            <person name="Liu X.D."/>
            <person name="Liao X.Y."/>
            <person name="Jiang Y.T."/>
            <person name="Yu X."/>
            <person name="Hao Y."/>
            <person name="Huang J."/>
            <person name="Zhao X.W."/>
            <person name="Ke S."/>
            <person name="Chen Y.Y."/>
            <person name="Wu W.L."/>
            <person name="Hsu J.L."/>
            <person name="Lin Y.F."/>
            <person name="Huang M.D."/>
            <person name="Li C.Y."/>
            <person name="Huang L."/>
            <person name="Wang Z.W."/>
            <person name="Zhao X."/>
            <person name="Zhong W.Y."/>
            <person name="Peng D.H."/>
            <person name="Ahmad S."/>
            <person name="Lan S."/>
            <person name="Zhang J.S."/>
            <person name="Tsai W.C."/>
            <person name="Van de Peer Y."/>
            <person name="Liu Z.J."/>
        </authorList>
    </citation>
    <scope>NUCLEOTIDE SEQUENCE</scope>
    <source>
        <strain evidence="2">CP</strain>
    </source>
</reference>
<dbReference type="AlphaFoldDB" id="A0AAV9EJ52"/>
<protein>
    <submittedName>
        <fullName evidence="2">Kelch repeat-containing protein</fullName>
    </submittedName>
</protein>
<dbReference type="InterPro" id="IPR006652">
    <property type="entry name" value="Kelch_1"/>
</dbReference>
<evidence type="ECO:0000313" key="2">
    <source>
        <dbReference type="EMBL" id="KAK1313549.1"/>
    </source>
</evidence>
<proteinExistence type="predicted"/>
<dbReference type="Proteomes" id="UP001180020">
    <property type="component" value="Unassembled WGS sequence"/>
</dbReference>
<reference evidence="2" key="2">
    <citation type="submission" date="2023-06" db="EMBL/GenBank/DDBJ databases">
        <authorList>
            <person name="Ma L."/>
            <person name="Liu K.-W."/>
            <person name="Li Z."/>
            <person name="Hsiao Y.-Y."/>
            <person name="Qi Y."/>
            <person name="Fu T."/>
            <person name="Tang G."/>
            <person name="Zhang D."/>
            <person name="Sun W.-H."/>
            <person name="Liu D.-K."/>
            <person name="Li Y."/>
            <person name="Chen G.-Z."/>
            <person name="Liu X.-D."/>
            <person name="Liao X.-Y."/>
            <person name="Jiang Y.-T."/>
            <person name="Yu X."/>
            <person name="Hao Y."/>
            <person name="Huang J."/>
            <person name="Zhao X.-W."/>
            <person name="Ke S."/>
            <person name="Chen Y.-Y."/>
            <person name="Wu W.-L."/>
            <person name="Hsu J.-L."/>
            <person name="Lin Y.-F."/>
            <person name="Huang M.-D."/>
            <person name="Li C.-Y."/>
            <person name="Huang L."/>
            <person name="Wang Z.-W."/>
            <person name="Zhao X."/>
            <person name="Zhong W.-Y."/>
            <person name="Peng D.-H."/>
            <person name="Ahmad S."/>
            <person name="Lan S."/>
            <person name="Zhang J.-S."/>
            <person name="Tsai W.-C."/>
            <person name="Van De Peer Y."/>
            <person name="Liu Z.-J."/>
        </authorList>
    </citation>
    <scope>NUCLEOTIDE SEQUENCE</scope>
    <source>
        <strain evidence="2">CP</strain>
        <tissue evidence="2">Leaves</tissue>
    </source>
</reference>